<accession>F5RBZ6</accession>
<dbReference type="AlphaFoldDB" id="F5RBZ6"/>
<keyword evidence="2" id="KW-1185">Reference proteome</keyword>
<gene>
    <name evidence="1" type="ORF">METUNv1_01791</name>
</gene>
<evidence type="ECO:0000313" key="2">
    <source>
        <dbReference type="Proteomes" id="UP000005019"/>
    </source>
</evidence>
<dbReference type="Proteomes" id="UP000005019">
    <property type="component" value="Unassembled WGS sequence"/>
</dbReference>
<dbReference type="eggNOG" id="ENOG5032WR4">
    <property type="taxonomic scope" value="Bacteria"/>
</dbReference>
<proteinExistence type="predicted"/>
<reference evidence="1 2" key="1">
    <citation type="journal article" date="2011" name="J. Bacteriol.">
        <title>Genome sequence of Methyloversatilis universalis FAM5T, a methylotrophic representative of the order Rhodocyclales.</title>
        <authorList>
            <person name="Kittichotirat W."/>
            <person name="Good N.M."/>
            <person name="Hall R."/>
            <person name="Bringel F."/>
            <person name="Lajus A."/>
            <person name="Medigue C."/>
            <person name="Smalley N.E."/>
            <person name="Beck D."/>
            <person name="Bumgarner R."/>
            <person name="Vuilleumier S."/>
            <person name="Kalyuzhnaya M.G."/>
        </authorList>
    </citation>
    <scope>NUCLEOTIDE SEQUENCE [LARGE SCALE GENOMIC DNA]</scope>
    <source>
        <strain evidence="2">ATCC BAA-1314 / JCM 13912 / FAM5</strain>
    </source>
</reference>
<dbReference type="RefSeq" id="WP_008060886.1">
    <property type="nucleotide sequence ID" value="NZ_AFHG01000044.1"/>
</dbReference>
<dbReference type="OrthoDB" id="5957385at2"/>
<sequence>MRRDTITADLFEAYEVPTPRAALPGALAFGAVIRGLISEAIKASPLSRAAIAVRMSELTGQDITVHMINAWTAESRAEWRFPLEYLPAFEEATATHAITAWLADVRGGQLLVGREALNAEIGRLERMRDAAAHRLKQLKRFAGDGE</sequence>
<organism evidence="1 2">
    <name type="scientific">Methyloversatilis universalis (strain ATCC BAA-1314 / DSM 25237 / JCM 13912 / CCUG 52030 / FAM5)</name>
    <dbReference type="NCBI Taxonomy" id="1000565"/>
    <lineage>
        <taxon>Bacteria</taxon>
        <taxon>Pseudomonadati</taxon>
        <taxon>Pseudomonadota</taxon>
        <taxon>Betaproteobacteria</taxon>
        <taxon>Nitrosomonadales</taxon>
        <taxon>Sterolibacteriaceae</taxon>
        <taxon>Methyloversatilis</taxon>
    </lineage>
</organism>
<name>F5RBZ6_METUF</name>
<evidence type="ECO:0000313" key="1">
    <source>
        <dbReference type="EMBL" id="EGK72013.1"/>
    </source>
</evidence>
<dbReference type="EMBL" id="AFHG01000044">
    <property type="protein sequence ID" value="EGK72013.1"/>
    <property type="molecule type" value="Genomic_DNA"/>
</dbReference>
<protein>
    <submittedName>
        <fullName evidence="1">Uncharacterized protein</fullName>
    </submittedName>
</protein>
<comment type="caution">
    <text evidence="1">The sequence shown here is derived from an EMBL/GenBank/DDBJ whole genome shotgun (WGS) entry which is preliminary data.</text>
</comment>
<dbReference type="STRING" id="1000565.METUNv1_01791"/>